<feature type="domain" description="Repulsive guidance molecule C-terminal" evidence="2">
    <location>
        <begin position="269"/>
        <end position="481"/>
    </location>
</feature>
<accession>A0A813PFX7</accession>
<reference evidence="3" key="1">
    <citation type="submission" date="2021-02" db="EMBL/GenBank/DDBJ databases">
        <authorList>
            <person name="Nowell W R."/>
        </authorList>
    </citation>
    <scope>NUCLEOTIDE SEQUENCE</scope>
</reference>
<protein>
    <recommendedName>
        <fullName evidence="2">Repulsive guidance molecule C-terminal domain-containing protein</fullName>
    </recommendedName>
</protein>
<feature type="signal peptide" evidence="1">
    <location>
        <begin position="1"/>
        <end position="20"/>
    </location>
</feature>
<gene>
    <name evidence="3" type="ORF">EDS130_LOCUS2415</name>
</gene>
<dbReference type="EMBL" id="CAJNOJ010000006">
    <property type="protein sequence ID" value="CAF0753582.1"/>
    <property type="molecule type" value="Genomic_DNA"/>
</dbReference>
<dbReference type="Pfam" id="PF06534">
    <property type="entry name" value="RGM_C"/>
    <property type="match status" value="1"/>
</dbReference>
<feature type="chain" id="PRO_5032777358" description="Repulsive guidance molecule C-terminal domain-containing protein" evidence="1">
    <location>
        <begin position="21"/>
        <end position="560"/>
    </location>
</feature>
<evidence type="ECO:0000259" key="2">
    <source>
        <dbReference type="Pfam" id="PF06534"/>
    </source>
</evidence>
<name>A0A813PFX7_ADIRI</name>
<dbReference type="Proteomes" id="UP000663852">
    <property type="component" value="Unassembled WGS sequence"/>
</dbReference>
<dbReference type="OrthoDB" id="10002955at2759"/>
<proteinExistence type="predicted"/>
<comment type="caution">
    <text evidence="3">The sequence shown here is derived from an EMBL/GenBank/DDBJ whole genome shotgun (WGS) entry which is preliminary data.</text>
</comment>
<evidence type="ECO:0000313" key="4">
    <source>
        <dbReference type="Proteomes" id="UP000663852"/>
    </source>
</evidence>
<evidence type="ECO:0000313" key="3">
    <source>
        <dbReference type="EMBL" id="CAF0753582.1"/>
    </source>
</evidence>
<sequence length="560" mass="64396">MWLIAINFLIFLHINIFLHGEEIDCGTPSISNFVRDSLPRICFGQDSAGFLNYSMDHVDFYNAHCRLYQDVKECLETKVKRCDSIQAGFTRHALSLVESYQLPIEYFDFDAKIYDDNHYLQNLIPFCDGDKLSHHFSRQFDSSLLSCLSNSTLTKHKQCLATFKNNIQTILQTKASLNEITKWSEDFLRCIYNSIPTTCPTATKEVFVFRELLAVPEKHTNATTQTLNINKIVKQKLPSQNVHDFAQSKRATSSIHVNRSYAKDKQISDPHIVQLHTAKAITCRLLHNRTYISNPHFKISGISKHVGDPQLTATAITSLRIEFYNTHGDVLAYYHASNGKLPLDLNYLDTLASSIIKIDHGEQRATEGHLTFTHIPTATQITVNKWSTFYYFLVRSSELLLNNSNGYLITGCPHNEIIDRQAIIARLKERFAQSQRRIMVVANRQRRQTSIYESELPQQCEKICSMKENDFVEECLFDCLAFAVTNPKEALRIHEMHVSTSQQRQHLADNDVQTVEKFQECYKKGLVCKKMPDPDDFTNRSLTTSVSILMIVFVFMFNFI</sequence>
<keyword evidence="1" id="KW-0732">Signal</keyword>
<dbReference type="InterPro" id="IPR009496">
    <property type="entry name" value="RGM_C"/>
</dbReference>
<evidence type="ECO:0000256" key="1">
    <source>
        <dbReference type="SAM" id="SignalP"/>
    </source>
</evidence>
<organism evidence="3 4">
    <name type="scientific">Adineta ricciae</name>
    <name type="common">Rotifer</name>
    <dbReference type="NCBI Taxonomy" id="249248"/>
    <lineage>
        <taxon>Eukaryota</taxon>
        <taxon>Metazoa</taxon>
        <taxon>Spiralia</taxon>
        <taxon>Gnathifera</taxon>
        <taxon>Rotifera</taxon>
        <taxon>Eurotatoria</taxon>
        <taxon>Bdelloidea</taxon>
        <taxon>Adinetida</taxon>
        <taxon>Adinetidae</taxon>
        <taxon>Adineta</taxon>
    </lineage>
</organism>
<dbReference type="AlphaFoldDB" id="A0A813PFX7"/>